<reference evidence="2 3" key="1">
    <citation type="submission" date="2022-10" db="EMBL/GenBank/DDBJ databases">
        <title>Draft genome sequence of Streptomyces sp. YSPA8.</title>
        <authorList>
            <person name="Moriuchi R."/>
            <person name="Dohra H."/>
            <person name="Yamamura H."/>
            <person name="Kodani S."/>
        </authorList>
    </citation>
    <scope>NUCLEOTIDE SEQUENCE [LARGE SCALE GENOMIC DNA]</scope>
    <source>
        <strain evidence="2 3">YSPA8</strain>
    </source>
</reference>
<feature type="region of interest" description="Disordered" evidence="1">
    <location>
        <begin position="31"/>
        <end position="52"/>
    </location>
</feature>
<evidence type="ECO:0000313" key="2">
    <source>
        <dbReference type="EMBL" id="GLF98023.1"/>
    </source>
</evidence>
<dbReference type="RefSeq" id="WP_323450012.1">
    <property type="nucleotide sequence ID" value="NZ_BSBI01000013.1"/>
</dbReference>
<comment type="caution">
    <text evidence="2">The sequence shown here is derived from an EMBL/GenBank/DDBJ whole genome shotgun (WGS) entry which is preliminary data.</text>
</comment>
<accession>A0ABQ5P604</accession>
<keyword evidence="3" id="KW-1185">Reference proteome</keyword>
<sequence>MDTPTPGIDLTRRTEPLSLSDISRAFGLSRSAAQKWHKPPAQAATGNRPPAHRPALHAVAEAIGVPLGPDVLDSTRPRYPADVVIALGKALGYLDLRGRLIQENQDKGRGRWLPTDPTIDPATRHNRYYTNHVAAALGVTNEAVEMGLTREQPGYPRPDGTDEMGRSFWWSLPAKPAAEEARPDPRALLAGIRAWLAGRDDVARAWAVPGTTAVGIELTDGTAHTLTLGPGT</sequence>
<organism evidence="2 3">
    <name type="scientific">Streptomyces yaizuensis</name>
    <dbReference type="NCBI Taxonomy" id="2989713"/>
    <lineage>
        <taxon>Bacteria</taxon>
        <taxon>Bacillati</taxon>
        <taxon>Actinomycetota</taxon>
        <taxon>Actinomycetes</taxon>
        <taxon>Kitasatosporales</taxon>
        <taxon>Streptomycetaceae</taxon>
        <taxon>Streptomyces</taxon>
    </lineage>
</organism>
<dbReference type="Proteomes" id="UP001291653">
    <property type="component" value="Unassembled WGS sequence"/>
</dbReference>
<evidence type="ECO:0000256" key="1">
    <source>
        <dbReference type="SAM" id="MobiDB-lite"/>
    </source>
</evidence>
<evidence type="ECO:0008006" key="4">
    <source>
        <dbReference type="Google" id="ProtNLM"/>
    </source>
</evidence>
<protein>
    <recommendedName>
        <fullName evidence="4">XRE family transcriptional regulator</fullName>
    </recommendedName>
</protein>
<gene>
    <name evidence="2" type="ORF">SYYSPA8_27020</name>
</gene>
<proteinExistence type="predicted"/>
<evidence type="ECO:0000313" key="3">
    <source>
        <dbReference type="Proteomes" id="UP001291653"/>
    </source>
</evidence>
<name>A0ABQ5P604_9ACTN</name>
<dbReference type="EMBL" id="BSBI01000013">
    <property type="protein sequence ID" value="GLF98023.1"/>
    <property type="molecule type" value="Genomic_DNA"/>
</dbReference>